<organism evidence="2">
    <name type="scientific">Schistocephalus solidus</name>
    <name type="common">Tapeworm</name>
    <dbReference type="NCBI Taxonomy" id="70667"/>
    <lineage>
        <taxon>Eukaryota</taxon>
        <taxon>Metazoa</taxon>
        <taxon>Spiralia</taxon>
        <taxon>Lophotrochozoa</taxon>
        <taxon>Platyhelminthes</taxon>
        <taxon>Cestoda</taxon>
        <taxon>Eucestoda</taxon>
        <taxon>Diphyllobothriidea</taxon>
        <taxon>Diphyllobothriidae</taxon>
        <taxon>Schistocephalus</taxon>
    </lineage>
</organism>
<protein>
    <submittedName>
        <fullName evidence="2">Reverse transcriptase (RNA-dependent DNA polymerase)</fullName>
    </submittedName>
</protein>
<dbReference type="GO" id="GO:0003964">
    <property type="term" value="F:RNA-directed DNA polymerase activity"/>
    <property type="evidence" value="ECO:0007669"/>
    <property type="project" value="UniProtKB-KW"/>
</dbReference>
<dbReference type="EMBL" id="GEEE01020659">
    <property type="protein sequence ID" value="JAP42566.1"/>
    <property type="molecule type" value="Transcribed_RNA"/>
</dbReference>
<dbReference type="Pfam" id="PF26215">
    <property type="entry name" value="HTH_animal"/>
    <property type="match status" value="1"/>
</dbReference>
<accession>A0A0X3P5Y1</accession>
<name>A0A0X3P5Y1_SCHSO</name>
<evidence type="ECO:0000259" key="1">
    <source>
        <dbReference type="PROSITE" id="PS50878"/>
    </source>
</evidence>
<gene>
    <name evidence="2" type="ORF">TR113759</name>
</gene>
<dbReference type="Pfam" id="PF00078">
    <property type="entry name" value="RVT_1"/>
    <property type="match status" value="1"/>
</dbReference>
<dbReference type="CDD" id="cd00304">
    <property type="entry name" value="RT_like"/>
    <property type="match status" value="1"/>
</dbReference>
<dbReference type="InterPro" id="IPR043502">
    <property type="entry name" value="DNA/RNA_pol_sf"/>
</dbReference>
<feature type="non-terminal residue" evidence="2">
    <location>
        <position position="1"/>
    </location>
</feature>
<dbReference type="PROSITE" id="PS50878">
    <property type="entry name" value="RT_POL"/>
    <property type="match status" value="1"/>
</dbReference>
<dbReference type="SUPFAM" id="SSF56672">
    <property type="entry name" value="DNA/RNA polymerases"/>
    <property type="match status" value="1"/>
</dbReference>
<dbReference type="InterPro" id="IPR058912">
    <property type="entry name" value="HTH_animal"/>
</dbReference>
<dbReference type="InterPro" id="IPR000477">
    <property type="entry name" value="RT_dom"/>
</dbReference>
<keyword evidence="2" id="KW-0548">Nucleotidyltransferase</keyword>
<reference evidence="2" key="1">
    <citation type="submission" date="2016-01" db="EMBL/GenBank/DDBJ databases">
        <title>Reference transcriptome for the parasite Schistocephalus solidus: insights into the molecular evolution of parasitism.</title>
        <authorList>
            <person name="Hebert F.O."/>
            <person name="Grambauer S."/>
            <person name="Barber I."/>
            <person name="Landry C.R."/>
            <person name="Aubin-Horth N."/>
        </authorList>
    </citation>
    <scope>NUCLEOTIDE SEQUENCE</scope>
</reference>
<proteinExistence type="predicted"/>
<sequence length="411" mass="47202">KLSNLLKDKESYVPSTTSDFKKLVNSINKTVDKLRKAGALTRREALATKATDSAMARFYGLPKVHKPGVPLRPIVSLRGTPTFGLSKWLYQRLCFLTKDSKWTVKSADEFLTRIKHLEVEADEVMVSFDVISLFTSIPPALAIETIDGFLQEKYNETDQNLKRVHIIELLELCLKTFFTFNGQVYEQKKGTPTGSPLSGLIAEAVLQRLEQLVFSSYPPKFWARYVDDTFVIIKRSHLQAFRALLNSIFPDIQFTLEEEVNNQLPFLDVQVTKLADGKIRTTVYRKATNTRRILHFRSNHPVGHKRSCVRTLFRRVQTHCSDDSGKKEEMEYLHALFTANGYPKSFIRKCLRKPHFERSNEEKPKFWLAIPYVRNVSEATARILKPFGIGVAHKPECTIRQQVMKPKDPLP</sequence>
<keyword evidence="2" id="KW-0808">Transferase</keyword>
<evidence type="ECO:0000313" key="2">
    <source>
        <dbReference type="EMBL" id="JAP42566.1"/>
    </source>
</evidence>
<dbReference type="PANTHER" id="PTHR21301">
    <property type="entry name" value="REVERSE TRANSCRIPTASE"/>
    <property type="match status" value="1"/>
</dbReference>
<feature type="non-terminal residue" evidence="2">
    <location>
        <position position="411"/>
    </location>
</feature>
<keyword evidence="2" id="KW-0695">RNA-directed DNA polymerase</keyword>
<feature type="domain" description="Reverse transcriptase" evidence="1">
    <location>
        <begin position="42"/>
        <end position="337"/>
    </location>
</feature>
<dbReference type="PANTHER" id="PTHR21301:SF11">
    <property type="entry name" value="GIY-YIG DOMAIN-CONTAINING PROTEIN"/>
    <property type="match status" value="1"/>
</dbReference>
<dbReference type="AlphaFoldDB" id="A0A0X3P5Y1"/>